<feature type="signal peptide" evidence="1">
    <location>
        <begin position="1"/>
        <end position="21"/>
    </location>
</feature>
<dbReference type="GO" id="GO:0004812">
    <property type="term" value="F:aminoacyl-tRNA ligase activity"/>
    <property type="evidence" value="ECO:0007669"/>
    <property type="project" value="UniProtKB-KW"/>
</dbReference>
<dbReference type="GeneID" id="39874527"/>
<name>A0A2H6KCP5_9APIC</name>
<comment type="caution">
    <text evidence="2">The sequence shown here is derived from an EMBL/GenBank/DDBJ whole genome shotgun (WGS) entry which is preliminary data.</text>
</comment>
<evidence type="ECO:0000313" key="2">
    <source>
        <dbReference type="EMBL" id="GBE60757.1"/>
    </source>
</evidence>
<keyword evidence="1" id="KW-0732">Signal</keyword>
<dbReference type="Proteomes" id="UP000236319">
    <property type="component" value="Unassembled WGS sequence"/>
</dbReference>
<proteinExistence type="predicted"/>
<dbReference type="AlphaFoldDB" id="A0A2H6KCP5"/>
<accession>A0A2H6KCP5</accession>
<keyword evidence="2" id="KW-0436">Ligase</keyword>
<organism evidence="2 3">
    <name type="scientific">Babesia ovata</name>
    <dbReference type="NCBI Taxonomy" id="189622"/>
    <lineage>
        <taxon>Eukaryota</taxon>
        <taxon>Sar</taxon>
        <taxon>Alveolata</taxon>
        <taxon>Apicomplexa</taxon>
        <taxon>Aconoidasida</taxon>
        <taxon>Piroplasmida</taxon>
        <taxon>Babesiidae</taxon>
        <taxon>Babesia</taxon>
    </lineage>
</organism>
<protein>
    <submittedName>
        <fullName evidence="2">Leucyl-tRNA synthetase, putative</fullName>
    </submittedName>
</protein>
<keyword evidence="3" id="KW-1185">Reference proteome</keyword>
<keyword evidence="2" id="KW-0030">Aminoacyl-tRNA synthetase</keyword>
<dbReference type="VEuPathDB" id="PiroplasmaDB:BOVATA_022500"/>
<evidence type="ECO:0000256" key="1">
    <source>
        <dbReference type="SAM" id="SignalP"/>
    </source>
</evidence>
<dbReference type="RefSeq" id="XP_028867000.1">
    <property type="nucleotide sequence ID" value="XM_029011167.1"/>
</dbReference>
<dbReference type="EMBL" id="BDSA01000002">
    <property type="protein sequence ID" value="GBE60757.1"/>
    <property type="molecule type" value="Genomic_DNA"/>
</dbReference>
<feature type="chain" id="PRO_5014153971" evidence="1">
    <location>
        <begin position="22"/>
        <end position="107"/>
    </location>
</feature>
<gene>
    <name evidence="2" type="ORF">BOVATA_022500</name>
</gene>
<evidence type="ECO:0000313" key="3">
    <source>
        <dbReference type="Proteomes" id="UP000236319"/>
    </source>
</evidence>
<reference evidence="2 3" key="1">
    <citation type="journal article" date="2017" name="BMC Genomics">
        <title>Whole-genome assembly of Babesia ovata and comparative genomics between closely related pathogens.</title>
        <authorList>
            <person name="Yamagishi J."/>
            <person name="Asada M."/>
            <person name="Hakimi H."/>
            <person name="Tanaka T.Q."/>
            <person name="Sugimoto C."/>
            <person name="Kawazu S."/>
        </authorList>
    </citation>
    <scope>NUCLEOTIDE SEQUENCE [LARGE SCALE GENOMIC DNA]</scope>
    <source>
        <strain evidence="2 3">Miyake</strain>
    </source>
</reference>
<sequence length="107" mass="11257">MASSFLHLGLLTSGIILDVGGPEGKVVPKQLHDEGAVFVAVLADAVELRDGLVEGAFRHFAGLMRLVEDLVEEDGEVQGKSKADRVGGFQLGLCDLRGLLVGFLGRG</sequence>